<dbReference type="InterPro" id="IPR000868">
    <property type="entry name" value="Isochorismatase-like_dom"/>
</dbReference>
<dbReference type="PANTHER" id="PTHR43540">
    <property type="entry name" value="PEROXYUREIDOACRYLATE/UREIDOACRYLATE AMIDOHYDROLASE-RELATED"/>
    <property type="match status" value="1"/>
</dbReference>
<dbReference type="SUPFAM" id="SSF52499">
    <property type="entry name" value="Isochorismatase-like hydrolases"/>
    <property type="match status" value="1"/>
</dbReference>
<feature type="domain" description="Isochorismatase-like" evidence="2">
    <location>
        <begin position="14"/>
        <end position="158"/>
    </location>
</feature>
<evidence type="ECO:0000313" key="4">
    <source>
        <dbReference type="Proteomes" id="UP000184339"/>
    </source>
</evidence>
<name>A0A1M7TC58_9BURK</name>
<evidence type="ECO:0000256" key="1">
    <source>
        <dbReference type="ARBA" id="ARBA00022801"/>
    </source>
</evidence>
<dbReference type="Proteomes" id="UP000184339">
    <property type="component" value="Unassembled WGS sequence"/>
</dbReference>
<dbReference type="PANTHER" id="PTHR43540:SF1">
    <property type="entry name" value="ISOCHORISMATASE HYDROLASE"/>
    <property type="match status" value="1"/>
</dbReference>
<gene>
    <name evidence="3" type="ORF">SAMN05192549_112151</name>
</gene>
<proteinExistence type="predicted"/>
<organism evidence="3 4">
    <name type="scientific">Duganella sacchari</name>
    <dbReference type="NCBI Taxonomy" id="551987"/>
    <lineage>
        <taxon>Bacteria</taxon>
        <taxon>Pseudomonadati</taxon>
        <taxon>Pseudomonadota</taxon>
        <taxon>Betaproteobacteria</taxon>
        <taxon>Burkholderiales</taxon>
        <taxon>Oxalobacteraceae</taxon>
        <taxon>Telluria group</taxon>
        <taxon>Duganella</taxon>
    </lineage>
</organism>
<dbReference type="InterPro" id="IPR050272">
    <property type="entry name" value="Isochorismatase-like_hydrls"/>
</dbReference>
<protein>
    <submittedName>
        <fullName evidence="3">Nicotinamidase-related amidase</fullName>
    </submittedName>
</protein>
<dbReference type="Gene3D" id="3.40.50.850">
    <property type="entry name" value="Isochorismatase-like"/>
    <property type="match status" value="1"/>
</dbReference>
<evidence type="ECO:0000313" key="3">
    <source>
        <dbReference type="EMBL" id="SHN68305.1"/>
    </source>
</evidence>
<keyword evidence="1" id="KW-0378">Hydrolase</keyword>
<dbReference type="GO" id="GO:0016787">
    <property type="term" value="F:hydrolase activity"/>
    <property type="evidence" value="ECO:0007669"/>
    <property type="project" value="UniProtKB-KW"/>
</dbReference>
<sequence length="188" mass="20696">MHNDGMNSLPFNAVLLLIDLQQAVDNPSWGPRNHPDAERVAGALLQAWRAAGRPVIHIRHDSTEPASTYRPGQPGHAFKPEVLPLQGETLFAKQTNSAFIRTGLEAHLRERGLDTLVIAGVSTSNSVEATVRMAGNLGFTVWLVEDACFTFDRIDWSGKQRTAQEVHDMTLANLHGEYCTVTRSAMLI</sequence>
<dbReference type="CDD" id="cd01014">
    <property type="entry name" value="nicotinamidase_related"/>
    <property type="match status" value="1"/>
</dbReference>
<dbReference type="STRING" id="551987.SAMN05192549_112151"/>
<dbReference type="EMBL" id="FRCX01000012">
    <property type="protein sequence ID" value="SHN68305.1"/>
    <property type="molecule type" value="Genomic_DNA"/>
</dbReference>
<dbReference type="AlphaFoldDB" id="A0A1M7TC58"/>
<dbReference type="Pfam" id="PF00857">
    <property type="entry name" value="Isochorismatase"/>
    <property type="match status" value="1"/>
</dbReference>
<accession>A0A1M7TC58</accession>
<keyword evidence="4" id="KW-1185">Reference proteome</keyword>
<reference evidence="4" key="1">
    <citation type="submission" date="2016-11" db="EMBL/GenBank/DDBJ databases">
        <authorList>
            <person name="Varghese N."/>
            <person name="Submissions S."/>
        </authorList>
    </citation>
    <scope>NUCLEOTIDE SEQUENCE [LARGE SCALE GENOMIC DNA]</scope>
    <source>
        <strain evidence="4">Sac-22</strain>
    </source>
</reference>
<dbReference type="InterPro" id="IPR036380">
    <property type="entry name" value="Isochorismatase-like_sf"/>
</dbReference>
<evidence type="ECO:0000259" key="2">
    <source>
        <dbReference type="Pfam" id="PF00857"/>
    </source>
</evidence>